<organism evidence="3 4">
    <name type="scientific">Sphingomonas ursincola</name>
    <dbReference type="NCBI Taxonomy" id="56361"/>
    <lineage>
        <taxon>Bacteria</taxon>
        <taxon>Pseudomonadati</taxon>
        <taxon>Pseudomonadota</taxon>
        <taxon>Alphaproteobacteria</taxon>
        <taxon>Sphingomonadales</taxon>
        <taxon>Sphingomonadaceae</taxon>
        <taxon>Sphingomonas</taxon>
    </lineage>
</organism>
<dbReference type="CDD" id="cd03814">
    <property type="entry name" value="GT4-like"/>
    <property type="match status" value="1"/>
</dbReference>
<dbReference type="InterPro" id="IPR050194">
    <property type="entry name" value="Glycosyltransferase_grp1"/>
</dbReference>
<evidence type="ECO:0000313" key="4">
    <source>
        <dbReference type="Proteomes" id="UP000589292"/>
    </source>
</evidence>
<feature type="domain" description="Glycosyl transferase family 1" evidence="1">
    <location>
        <begin position="235"/>
        <end position="393"/>
    </location>
</feature>
<reference evidence="3 4" key="1">
    <citation type="journal article" date="1994" name="Int. J. Syst. Bacteriol.">
        <title>Phylogenetic positions of novel aerobic, bacteriochlorophyll a-containing bacteria and description of Roseococcus thiosulfatophilus gen. nov., sp. nov., Erythromicrobium ramosum gen. nov., sp. nov., and Erythrobacter litoralis sp. nov.</title>
        <authorList>
            <person name="Yurkov V."/>
            <person name="Stackebrandt E."/>
            <person name="Holmes A."/>
            <person name="Fuerst J.A."/>
            <person name="Hugenholtz P."/>
            <person name="Golecki J."/>
            <person name="Gad'on N."/>
            <person name="Gorlenko V.M."/>
            <person name="Kompantseva E.I."/>
            <person name="Drews G."/>
        </authorList>
    </citation>
    <scope>NUCLEOTIDE SEQUENCE [LARGE SCALE GENOMIC DNA]</scope>
    <source>
        <strain evidence="3 4">KR-99</strain>
    </source>
</reference>
<proteinExistence type="predicted"/>
<comment type="caution">
    <text evidence="3">The sequence shown here is derived from an EMBL/GenBank/DDBJ whole genome shotgun (WGS) entry which is preliminary data.</text>
</comment>
<gene>
    <name evidence="3" type="ORF">FG486_16245</name>
</gene>
<dbReference type="EMBL" id="VDES01000003">
    <property type="protein sequence ID" value="MBA1375896.1"/>
    <property type="molecule type" value="Genomic_DNA"/>
</dbReference>
<dbReference type="AlphaFoldDB" id="A0A7V8RG96"/>
<keyword evidence="4" id="KW-1185">Reference proteome</keyword>
<evidence type="ECO:0000313" key="3">
    <source>
        <dbReference type="EMBL" id="MBA1375896.1"/>
    </source>
</evidence>
<accession>A0A7V8RG96</accession>
<dbReference type="GO" id="GO:0016757">
    <property type="term" value="F:glycosyltransferase activity"/>
    <property type="evidence" value="ECO:0007669"/>
    <property type="project" value="InterPro"/>
</dbReference>
<dbReference type="Proteomes" id="UP000589292">
    <property type="component" value="Unassembled WGS sequence"/>
</dbReference>
<dbReference type="Pfam" id="PF13439">
    <property type="entry name" value="Glyco_transf_4"/>
    <property type="match status" value="1"/>
</dbReference>
<dbReference type="PANTHER" id="PTHR45947:SF3">
    <property type="entry name" value="SULFOQUINOVOSYL TRANSFERASE SQD2"/>
    <property type="match status" value="1"/>
</dbReference>
<evidence type="ECO:0000259" key="1">
    <source>
        <dbReference type="Pfam" id="PF00534"/>
    </source>
</evidence>
<dbReference type="Pfam" id="PF00534">
    <property type="entry name" value="Glycos_transf_1"/>
    <property type="match status" value="1"/>
</dbReference>
<dbReference type="InterPro" id="IPR001296">
    <property type="entry name" value="Glyco_trans_1"/>
</dbReference>
<name>A0A7V8RG96_9SPHN</name>
<dbReference type="SUPFAM" id="SSF53756">
    <property type="entry name" value="UDP-Glycosyltransferase/glycogen phosphorylase"/>
    <property type="match status" value="1"/>
</dbReference>
<keyword evidence="3" id="KW-0808">Transferase</keyword>
<dbReference type="PANTHER" id="PTHR45947">
    <property type="entry name" value="SULFOQUINOVOSYL TRANSFERASE SQD2"/>
    <property type="match status" value="1"/>
</dbReference>
<sequence length="445" mass="49134">MSVARPCPMSLAQGYDSESLRLRTEWGFRDCDFTAGKPALERPPRVALFSGNYNYLRDGANQALNRLVRHLRQRLGAQVRVYSPTGPTAAFEPEGQLVSVPSIPIPGRSEYRLALGLPKHVRADLAAFAPDIVHLSAPDLLGSAAGRWARSRSVPLITSLHTRFETYLEYYGLRWARPLAARHLARFYALSDYLLVPTRHLLDEMTVGRSDGRVRLWSRGVDHTVFNPNQRDPVWRREQGYDHDDPVVMFFSRLVLEKGIDIFIETVRALVASGRPIRPLIVGEGPARARLEDELPDAVFTGHLTGLALGRAVASADIMIMPSRTEAFGNVVLEAMAAGVAIVSADTPSARHLVRDGETGLLCPPTRVAAYVAAVHELIESRARRQNMASAAQAASRAHGWDRSLDDALDTYREALAASGRLAGSSRSTWREDGACRFRLEGVDR</sequence>
<feature type="domain" description="Glycosyltransferase subfamily 4-like N-terminal" evidence="2">
    <location>
        <begin position="58"/>
        <end position="223"/>
    </location>
</feature>
<dbReference type="InterPro" id="IPR028098">
    <property type="entry name" value="Glyco_trans_4-like_N"/>
</dbReference>
<protein>
    <submittedName>
        <fullName evidence="3">Glycosyltransferase family 1 protein</fullName>
    </submittedName>
</protein>
<dbReference type="Gene3D" id="3.40.50.2000">
    <property type="entry name" value="Glycogen Phosphorylase B"/>
    <property type="match status" value="2"/>
</dbReference>
<evidence type="ECO:0000259" key="2">
    <source>
        <dbReference type="Pfam" id="PF13439"/>
    </source>
</evidence>